<organism evidence="5 6">
    <name type="scientific">Bittarella massiliensis</name>
    <name type="common">ex Durand et al. 2017</name>
    <dbReference type="NCBI Taxonomy" id="1720313"/>
    <lineage>
        <taxon>Bacteria</taxon>
        <taxon>Bacillati</taxon>
        <taxon>Bacillota</taxon>
        <taxon>Clostridia</taxon>
        <taxon>Eubacteriales</taxon>
        <taxon>Oscillospiraceae</taxon>
        <taxon>Bittarella (ex Durand et al. 2017)</taxon>
    </lineage>
</organism>
<evidence type="ECO:0000256" key="2">
    <source>
        <dbReference type="PROSITE-ProRule" id="PRU00335"/>
    </source>
</evidence>
<dbReference type="PROSITE" id="PS50977">
    <property type="entry name" value="HTH_TETR_2"/>
    <property type="match status" value="1"/>
</dbReference>
<dbReference type="SUPFAM" id="SSF48498">
    <property type="entry name" value="Tetracyclin repressor-like, C-terminal domain"/>
    <property type="match status" value="1"/>
</dbReference>
<keyword evidence="1 2" id="KW-0238">DNA-binding</keyword>
<dbReference type="EMBL" id="FQVY01000001">
    <property type="protein sequence ID" value="SHF81490.1"/>
    <property type="molecule type" value="Genomic_DNA"/>
</dbReference>
<proteinExistence type="predicted"/>
<dbReference type="PANTHER" id="PTHR30055:SF226">
    <property type="entry name" value="HTH-TYPE TRANSCRIPTIONAL REGULATOR PKSA"/>
    <property type="match status" value="1"/>
</dbReference>
<dbReference type="InterPro" id="IPR036271">
    <property type="entry name" value="Tet_transcr_reg_TetR-rel_C_sf"/>
</dbReference>
<dbReference type="Gene3D" id="1.10.10.60">
    <property type="entry name" value="Homeodomain-like"/>
    <property type="match status" value="1"/>
</dbReference>
<dbReference type="PRINTS" id="PR00455">
    <property type="entry name" value="HTHTETR"/>
</dbReference>
<dbReference type="InterPro" id="IPR009057">
    <property type="entry name" value="Homeodomain-like_sf"/>
</dbReference>
<name>A0AAQ1MCN0_9FIRM</name>
<reference evidence="5" key="2">
    <citation type="submission" date="2016-11" db="EMBL/GenBank/DDBJ databases">
        <authorList>
            <person name="Varghese N."/>
            <person name="Submissions S."/>
        </authorList>
    </citation>
    <scope>NUCLEOTIDE SEQUENCE</scope>
    <source>
        <strain evidence="5">DSM 4029</strain>
    </source>
</reference>
<evidence type="ECO:0000313" key="6">
    <source>
        <dbReference type="Proteomes" id="UP000184089"/>
    </source>
</evidence>
<dbReference type="Pfam" id="PF00440">
    <property type="entry name" value="TetR_N"/>
    <property type="match status" value="1"/>
</dbReference>
<dbReference type="SUPFAM" id="SSF46689">
    <property type="entry name" value="Homeodomain-like"/>
    <property type="match status" value="1"/>
</dbReference>
<dbReference type="GO" id="GO:0003700">
    <property type="term" value="F:DNA-binding transcription factor activity"/>
    <property type="evidence" value="ECO:0007669"/>
    <property type="project" value="TreeGrafter"/>
</dbReference>
<dbReference type="EMBL" id="WWVX01000007">
    <property type="protein sequence ID" value="MZL70068.1"/>
    <property type="molecule type" value="Genomic_DNA"/>
</dbReference>
<accession>A0AAQ1MCN0</accession>
<dbReference type="RefSeq" id="WP_044992227.1">
    <property type="nucleotide sequence ID" value="NZ_FQVY01000001.1"/>
</dbReference>
<dbReference type="Gene3D" id="1.10.357.10">
    <property type="entry name" value="Tetracycline Repressor, domain 2"/>
    <property type="match status" value="1"/>
</dbReference>
<sequence>MHPRFFALPKSRQMQIVNAAMEVFSQGDYRHCVTDDIAARAGISKGLLFHYFENKLGLYLYLYRYALDLVSERLRAPAITQERDFFKLLERAALEKLALMGEHPALFAFFFQSRVEKDETVLRALGTVWDPLIDQSAGQILAQTDWSRFCDDVDPKLVLDLVLWSAEGFSKLHGELRTGDLEELSREYLRALDLMRRHFYKPEWLELRQKEQ</sequence>
<reference evidence="6" key="1">
    <citation type="submission" date="2016-11" db="EMBL/GenBank/DDBJ databases">
        <authorList>
            <person name="Jaros S."/>
            <person name="Januszkiewicz K."/>
            <person name="Wedrychowicz H."/>
        </authorList>
    </citation>
    <scope>NUCLEOTIDE SEQUENCE [LARGE SCALE GENOMIC DNA]</scope>
    <source>
        <strain evidence="6">DSM 4029</strain>
    </source>
</reference>
<feature type="domain" description="HTH tetR-type" evidence="3">
    <location>
        <begin position="10"/>
        <end position="70"/>
    </location>
</feature>
<evidence type="ECO:0000313" key="7">
    <source>
        <dbReference type="Proteomes" id="UP000474718"/>
    </source>
</evidence>
<protein>
    <submittedName>
        <fullName evidence="4">TetR family transcriptional regulator</fullName>
    </submittedName>
    <submittedName>
        <fullName evidence="5">Transcriptional regulator, TetR family</fullName>
    </submittedName>
</protein>
<dbReference type="Proteomes" id="UP000184089">
    <property type="component" value="Unassembled WGS sequence"/>
</dbReference>
<keyword evidence="7" id="KW-1185">Reference proteome</keyword>
<dbReference type="GO" id="GO:0000976">
    <property type="term" value="F:transcription cis-regulatory region binding"/>
    <property type="evidence" value="ECO:0007669"/>
    <property type="project" value="TreeGrafter"/>
</dbReference>
<dbReference type="InterPro" id="IPR050109">
    <property type="entry name" value="HTH-type_TetR-like_transc_reg"/>
</dbReference>
<gene>
    <name evidence="4" type="ORF">GT747_09920</name>
    <name evidence="5" type="ORF">SAMN05444424_0778</name>
</gene>
<evidence type="ECO:0000256" key="1">
    <source>
        <dbReference type="ARBA" id="ARBA00023125"/>
    </source>
</evidence>
<evidence type="ECO:0000313" key="4">
    <source>
        <dbReference type="EMBL" id="MZL70068.1"/>
    </source>
</evidence>
<evidence type="ECO:0000313" key="5">
    <source>
        <dbReference type="EMBL" id="SHF81490.1"/>
    </source>
</evidence>
<feature type="DNA-binding region" description="H-T-H motif" evidence="2">
    <location>
        <begin position="33"/>
        <end position="52"/>
    </location>
</feature>
<comment type="caution">
    <text evidence="5">The sequence shown here is derived from an EMBL/GenBank/DDBJ whole genome shotgun (WGS) entry which is preliminary data.</text>
</comment>
<dbReference type="PANTHER" id="PTHR30055">
    <property type="entry name" value="HTH-TYPE TRANSCRIPTIONAL REGULATOR RUTR"/>
    <property type="match status" value="1"/>
</dbReference>
<evidence type="ECO:0000259" key="3">
    <source>
        <dbReference type="PROSITE" id="PS50977"/>
    </source>
</evidence>
<dbReference type="Proteomes" id="UP000474718">
    <property type="component" value="Unassembled WGS sequence"/>
</dbReference>
<dbReference type="InterPro" id="IPR001647">
    <property type="entry name" value="HTH_TetR"/>
</dbReference>
<reference evidence="4 7" key="3">
    <citation type="journal article" date="2019" name="Nat. Med.">
        <title>A library of human gut bacterial isolates paired with longitudinal multiomics data enables mechanistic microbiome research.</title>
        <authorList>
            <person name="Poyet M."/>
            <person name="Groussin M."/>
            <person name="Gibbons S.M."/>
            <person name="Avila-Pacheco J."/>
            <person name="Jiang X."/>
            <person name="Kearney S.M."/>
            <person name="Perrotta A.R."/>
            <person name="Berdy B."/>
            <person name="Zhao S."/>
            <person name="Lieberman T.D."/>
            <person name="Swanson P.K."/>
            <person name="Smith M."/>
            <person name="Roesemann S."/>
            <person name="Alexander J.E."/>
            <person name="Rich S.A."/>
            <person name="Livny J."/>
            <person name="Vlamakis H."/>
            <person name="Clish C."/>
            <person name="Bullock K."/>
            <person name="Deik A."/>
            <person name="Scott J."/>
            <person name="Pierce K.A."/>
            <person name="Xavier R.J."/>
            <person name="Alm E.J."/>
        </authorList>
    </citation>
    <scope>NUCLEOTIDE SEQUENCE [LARGE SCALE GENOMIC DNA]</scope>
    <source>
        <strain evidence="4 7">BIOML-A2</strain>
    </source>
</reference>
<dbReference type="AlphaFoldDB" id="A0AAQ1MCN0"/>